<accession>A0A7C3PGE1</accession>
<gene>
    <name evidence="2" type="ORF">ENR64_16555</name>
</gene>
<protein>
    <submittedName>
        <fullName evidence="2">Uncharacterized protein</fullName>
    </submittedName>
</protein>
<keyword evidence="1" id="KW-1133">Transmembrane helix</keyword>
<dbReference type="EMBL" id="DSRU01000237">
    <property type="protein sequence ID" value="HFM99334.1"/>
    <property type="molecule type" value="Genomic_DNA"/>
</dbReference>
<name>A0A7C3PGE1_9CYAN</name>
<proteinExistence type="predicted"/>
<keyword evidence="1" id="KW-0472">Membrane</keyword>
<feature type="transmembrane region" description="Helical" evidence="1">
    <location>
        <begin position="28"/>
        <end position="50"/>
    </location>
</feature>
<evidence type="ECO:0000313" key="2">
    <source>
        <dbReference type="EMBL" id="HFM99334.1"/>
    </source>
</evidence>
<comment type="caution">
    <text evidence="2">The sequence shown here is derived from an EMBL/GenBank/DDBJ whole genome shotgun (WGS) entry which is preliminary data.</text>
</comment>
<evidence type="ECO:0000256" key="1">
    <source>
        <dbReference type="SAM" id="Phobius"/>
    </source>
</evidence>
<dbReference type="AlphaFoldDB" id="A0A7C3PGE1"/>
<keyword evidence="1" id="KW-0812">Transmembrane</keyword>
<sequence>MFYSSLQQTIVGRPTHYFTSALQGYQKWVWRSCISVLMLLLLSACSVGFAPDHQVVEQALAIQVGQVQDELSRQIRKAEGWDDFSISHVAITEKTSLQIDDLPGYQIRGTYDYTLKAPKREVSRTKNPFEIYLQRQKENKTWRLARLITDEEGKTIWVTQRLPFAGE</sequence>
<organism evidence="2">
    <name type="scientific">Oscillatoriales cyanobacterium SpSt-418</name>
    <dbReference type="NCBI Taxonomy" id="2282169"/>
    <lineage>
        <taxon>Bacteria</taxon>
        <taxon>Bacillati</taxon>
        <taxon>Cyanobacteriota</taxon>
        <taxon>Cyanophyceae</taxon>
        <taxon>Oscillatoriophycideae</taxon>
        <taxon>Oscillatoriales</taxon>
    </lineage>
</organism>
<reference evidence="2" key="1">
    <citation type="journal article" date="2020" name="mSystems">
        <title>Genome- and Community-Level Interaction Insights into Carbon Utilization and Element Cycling Functions of Hydrothermarchaeota in Hydrothermal Sediment.</title>
        <authorList>
            <person name="Zhou Z."/>
            <person name="Liu Y."/>
            <person name="Xu W."/>
            <person name="Pan J."/>
            <person name="Luo Z.H."/>
            <person name="Li M."/>
        </authorList>
    </citation>
    <scope>NUCLEOTIDE SEQUENCE [LARGE SCALE GENOMIC DNA]</scope>
    <source>
        <strain evidence="2">SpSt-418</strain>
    </source>
</reference>